<dbReference type="RefSeq" id="WP_169298022.1">
    <property type="nucleotide sequence ID" value="NZ_JABBNI010000022.1"/>
</dbReference>
<dbReference type="PANTHER" id="PTHR30032">
    <property type="entry name" value="N-ACETYLMURAMOYL-L-ALANINE AMIDASE-RELATED"/>
    <property type="match status" value="1"/>
</dbReference>
<dbReference type="AlphaFoldDB" id="A0A7Y0EH62"/>
<proteinExistence type="predicted"/>
<evidence type="ECO:0000313" key="2">
    <source>
        <dbReference type="EMBL" id="NMM63414.1"/>
    </source>
</evidence>
<evidence type="ECO:0000313" key="3">
    <source>
        <dbReference type="Proteomes" id="UP000537131"/>
    </source>
</evidence>
<dbReference type="Gene3D" id="2.60.40.1220">
    <property type="match status" value="5"/>
</dbReference>
<keyword evidence="1" id="KW-0732">Signal</keyword>
<dbReference type="Pfam" id="PF04122">
    <property type="entry name" value="CW_binding_2"/>
    <property type="match status" value="3"/>
</dbReference>
<gene>
    <name evidence="2" type="ORF">HBE96_12135</name>
</gene>
<dbReference type="Proteomes" id="UP000537131">
    <property type="component" value="Unassembled WGS sequence"/>
</dbReference>
<sequence length="1172" mass="127151">MREKGTRVLVSAVFMSIFFIVAFSAGLVRAASRSVTRIGEADKYATAAKAATTNWKTSDNIILVSGEGYADAISATSLAKKLDAPILLTAIGTLNTYTANAISTLKAKNIYIVGGNASISQDIRTGLKKNYNLIELSGNSRYETNATVAQKLVELGADCGDVIMVGGEGFSDAISVVPIAAAKGKILLLGNNNADSMKSVLNFISNNKSKVTVVGTKSVIDDKILNSFSGTRIDGGQNRFYTNLKVLKLFKDNIKVDKLYVANISGDEYTDALVASSLAGRTSSPLVLIDEQGISATTNAMAYIKAFATKKTDLTVIGGTNAISESTLNDINKALSACEAPTGELTVQLIEAVSLNQIEVHFNTEIDKDSSKNVTNYKIDDSQLTSADNYGKALDENSAVATALDNNTVLITLAKPRKQLDNVKVSVNKGILTLDKKNYVAGFEQNVLFYDITAPTLESVTSRGNNQITVKFSKAVNMKNVNSIKSKFKIDGLNIGSYAMNSDSDLTKIKNPMIAEEKNWSEKIVFYFDSPIKSGKHTLEVLDGYEDLLIDAAGISVKGESKNFIIDSNNTIPLIKYIKEAENGEVDIIFDRSMDVKTAKDKSNYEINGKKVSDIDGASISTCSGGTVVKLKHIMDGTIKAGSNIIYISSNVNDAYGNKLKDDSRISFEHPKNEIKPTVTKVTAIDSETIRVQFNKIVNYSYATSISNYELKDSKGVDITEHIDRIYNSKSETIKSNTDIYDIKLKKFNPSDSKDDWRLTGSKYNLTIKHIVDTENPSNMMKDYTDTLIGTDNIAPKVIGIYYRQNKFQGKDGVVVYFSEAMDSKTITNKDNYKFLNGEGDSNLLPKNASITPGGDNKSAVIQFPSSYKFKISVAGDSSINTGMSNDVVKILVFNVKDEAGNVLSGISYSDKIYVNTYGAQVRAKTIKVYYDGDDLKADVQFNRGIDNLTANDFTLGGISPTSANFSGDKVTLTFKYGYAATEDERKAAPVISFANGKTNNSKNTTKIDLIKAQGQKAYLGIKSNAKTTDETGAPVASLSDKAGNSQNTIYDYETAPKTISRYWSASRDGNSGKVYMTFDTVLDENSGIDTDDFMFTGSDGTNLKADSVRINGNTIIFTFNDASAFNNKIGISVKSASLSSSIRAQRDAVGNYANYVPSSNDIKERSVNVTF</sequence>
<reference evidence="2 3" key="1">
    <citation type="submission" date="2020-06" db="EMBL/GenBank/DDBJ databases">
        <title>Complete Genome Sequence of Clostridium muelleri sp. nov. P21T, an Acid-Alcohol Producing Acetogen Isolated from Old Hay.</title>
        <authorList>
            <person name="Duncan K.E."/>
            <person name="Tanner R.S."/>
        </authorList>
    </citation>
    <scope>NUCLEOTIDE SEQUENCE [LARGE SCALE GENOMIC DNA]</scope>
    <source>
        <strain evidence="2 3">P21</strain>
    </source>
</reference>
<accession>A0A7Y0EH62</accession>
<name>A0A7Y0EH62_9CLOT</name>
<keyword evidence="3" id="KW-1185">Reference proteome</keyword>
<dbReference type="EMBL" id="JABBNI010000022">
    <property type="protein sequence ID" value="NMM63414.1"/>
    <property type="molecule type" value="Genomic_DNA"/>
</dbReference>
<protein>
    <submittedName>
        <fullName evidence="2">Cell wall-binding repeat-containing protein</fullName>
    </submittedName>
</protein>
<organism evidence="2 3">
    <name type="scientific">Clostridium muellerianum</name>
    <dbReference type="NCBI Taxonomy" id="2716538"/>
    <lineage>
        <taxon>Bacteria</taxon>
        <taxon>Bacillati</taxon>
        <taxon>Bacillota</taxon>
        <taxon>Clostridia</taxon>
        <taxon>Eubacteriales</taxon>
        <taxon>Clostridiaceae</taxon>
        <taxon>Clostridium</taxon>
    </lineage>
</organism>
<dbReference type="PANTHER" id="PTHR30032:SF8">
    <property type="entry name" value="GERMINATION-SPECIFIC N-ACETYLMURAMOYL-L-ALANINE AMIDASE"/>
    <property type="match status" value="1"/>
</dbReference>
<dbReference type="InterPro" id="IPR051922">
    <property type="entry name" value="Bact_Sporulation_Assoc"/>
</dbReference>
<dbReference type="InterPro" id="IPR007253">
    <property type="entry name" value="Cell_wall-bd_2"/>
</dbReference>
<dbReference type="InterPro" id="IPR014755">
    <property type="entry name" value="Cu-Rt/internalin_Ig-like"/>
</dbReference>
<comment type="caution">
    <text evidence="2">The sequence shown here is derived from an EMBL/GenBank/DDBJ whole genome shotgun (WGS) entry which is preliminary data.</text>
</comment>
<evidence type="ECO:0000256" key="1">
    <source>
        <dbReference type="ARBA" id="ARBA00022729"/>
    </source>
</evidence>
<dbReference type="Gene3D" id="3.40.50.12090">
    <property type="match status" value="2"/>
</dbReference>